<dbReference type="OrthoDB" id="5399559at2759"/>
<feature type="compositionally biased region" description="Low complexity" evidence="1">
    <location>
        <begin position="322"/>
        <end position="337"/>
    </location>
</feature>
<dbReference type="EMBL" id="MVGC01000165">
    <property type="protein sequence ID" value="RJE22505.1"/>
    <property type="molecule type" value="Genomic_DNA"/>
</dbReference>
<keyword evidence="4" id="KW-1185">Reference proteome</keyword>
<organism evidence="3 4">
    <name type="scientific">Aspergillus sclerotialis</name>
    <dbReference type="NCBI Taxonomy" id="2070753"/>
    <lineage>
        <taxon>Eukaryota</taxon>
        <taxon>Fungi</taxon>
        <taxon>Dikarya</taxon>
        <taxon>Ascomycota</taxon>
        <taxon>Pezizomycotina</taxon>
        <taxon>Eurotiomycetes</taxon>
        <taxon>Eurotiomycetidae</taxon>
        <taxon>Eurotiales</taxon>
        <taxon>Aspergillaceae</taxon>
        <taxon>Aspergillus</taxon>
        <taxon>Aspergillus subgen. Polypaecilum</taxon>
    </lineage>
</organism>
<feature type="compositionally biased region" description="Polar residues" evidence="1">
    <location>
        <begin position="1"/>
        <end position="52"/>
    </location>
</feature>
<name>A0A3A2ZWY2_9EURO</name>
<evidence type="ECO:0000313" key="3">
    <source>
        <dbReference type="EMBL" id="RJE22505.1"/>
    </source>
</evidence>
<dbReference type="STRING" id="2070753.A0A3A2ZWY2"/>
<gene>
    <name evidence="3" type="ORF">PHISCL_05148</name>
</gene>
<reference evidence="4" key="1">
    <citation type="submission" date="2017-02" db="EMBL/GenBank/DDBJ databases">
        <authorList>
            <person name="Tafer H."/>
            <person name="Lopandic K."/>
        </authorList>
    </citation>
    <scope>NUCLEOTIDE SEQUENCE [LARGE SCALE GENOMIC DNA]</scope>
    <source>
        <strain evidence="4">CBS 366.77</strain>
    </source>
</reference>
<feature type="domain" description="YAG7-like dimerisation" evidence="2">
    <location>
        <begin position="166"/>
        <end position="250"/>
    </location>
</feature>
<dbReference type="Pfam" id="PF26434">
    <property type="entry name" value="YAG7_C"/>
    <property type="match status" value="1"/>
</dbReference>
<dbReference type="InterPro" id="IPR058602">
    <property type="entry name" value="YAG7_dimerisation_dom"/>
</dbReference>
<evidence type="ECO:0000256" key="1">
    <source>
        <dbReference type="SAM" id="MobiDB-lite"/>
    </source>
</evidence>
<feature type="compositionally biased region" description="Polar residues" evidence="1">
    <location>
        <begin position="357"/>
        <end position="378"/>
    </location>
</feature>
<evidence type="ECO:0000259" key="2">
    <source>
        <dbReference type="Pfam" id="PF26434"/>
    </source>
</evidence>
<feature type="region of interest" description="Disordered" evidence="1">
    <location>
        <begin position="1"/>
        <end position="57"/>
    </location>
</feature>
<sequence>MAAAGVSNNPLPQSKSSSENQQNASPSISNASKTDIGPQRTSTAESTDNNDNPYFKELQRSLRNAVKKLNSTARVDAIVADNPGKSLDELVAEKKINPDQKAQILKKPTLQANVAQIEEQISHYKQFAGHYEERLASQKATLEKAHRDELDAVRRRAVAEATESSKKELENRLLSLSRFLCAAAAMRRSGDETSNESRAFEGVLYQVYGGCREAVTSMVKLIDGVDENVLTVEGDVLDFTYGKVKLASEEYTKATEEPSVDGAPVSDPTMANAAYTELQDSSLGANSAATNEPVAAAASLAEQIPPPAQSLVSDAANPVAESNWDSNISGSLSSSANADGWVEVPRDPAETDVGLQATASTVDTGLKNNPTAAQSSGQSGEGAIIPDGSEQAAHHQRQPSVRGRGGARGRGRGDGFRGRGRGDFRGRGRGRGGRGRGGTNGAPAAGGTQ</sequence>
<feature type="region of interest" description="Disordered" evidence="1">
    <location>
        <begin position="322"/>
        <end position="449"/>
    </location>
</feature>
<comment type="caution">
    <text evidence="3">The sequence shown here is derived from an EMBL/GenBank/DDBJ whole genome shotgun (WGS) entry which is preliminary data.</text>
</comment>
<protein>
    <recommendedName>
        <fullName evidence="2">YAG7-like dimerisation domain-containing protein</fullName>
    </recommendedName>
</protein>
<feature type="compositionally biased region" description="Basic and acidic residues" evidence="1">
    <location>
        <begin position="411"/>
        <end position="426"/>
    </location>
</feature>
<proteinExistence type="predicted"/>
<evidence type="ECO:0000313" key="4">
    <source>
        <dbReference type="Proteomes" id="UP000266188"/>
    </source>
</evidence>
<dbReference type="Proteomes" id="UP000266188">
    <property type="component" value="Unassembled WGS sequence"/>
</dbReference>
<accession>A0A3A2ZWY2</accession>
<dbReference type="AlphaFoldDB" id="A0A3A2ZWY2"/>